<proteinExistence type="predicted"/>
<name>A0A5E4MKW6_9HEMI</name>
<gene>
    <name evidence="1" type="ORF">CINCED_3A022527</name>
</gene>
<keyword evidence="2" id="KW-1185">Reference proteome</keyword>
<accession>A0A5E4MKW6</accession>
<sequence>MFSAYTFDTITCDIAFGVWTRFSRFRVLSSQDIDLSAGSCFVHIALGSVDVPASCIRKTSLKITLLHVIRTELRVPVSVHWALRRVSGVGDGRPQSGYYAAMTSGCTTAGAETTTAGSVTAEIGQVAGDTCSRTFT</sequence>
<dbReference type="EMBL" id="CABPRJ010000519">
    <property type="protein sequence ID" value="VVC30486.1"/>
    <property type="molecule type" value="Genomic_DNA"/>
</dbReference>
<reference evidence="1 2" key="1">
    <citation type="submission" date="2019-08" db="EMBL/GenBank/DDBJ databases">
        <authorList>
            <person name="Alioto T."/>
            <person name="Alioto T."/>
            <person name="Gomez Garrido J."/>
        </authorList>
    </citation>
    <scope>NUCLEOTIDE SEQUENCE [LARGE SCALE GENOMIC DNA]</scope>
</reference>
<organism evidence="1 2">
    <name type="scientific">Cinara cedri</name>
    <dbReference type="NCBI Taxonomy" id="506608"/>
    <lineage>
        <taxon>Eukaryota</taxon>
        <taxon>Metazoa</taxon>
        <taxon>Ecdysozoa</taxon>
        <taxon>Arthropoda</taxon>
        <taxon>Hexapoda</taxon>
        <taxon>Insecta</taxon>
        <taxon>Pterygota</taxon>
        <taxon>Neoptera</taxon>
        <taxon>Paraneoptera</taxon>
        <taxon>Hemiptera</taxon>
        <taxon>Sternorrhyncha</taxon>
        <taxon>Aphidomorpha</taxon>
        <taxon>Aphidoidea</taxon>
        <taxon>Aphididae</taxon>
        <taxon>Lachninae</taxon>
        <taxon>Cinara</taxon>
    </lineage>
</organism>
<evidence type="ECO:0000313" key="1">
    <source>
        <dbReference type="EMBL" id="VVC30486.1"/>
    </source>
</evidence>
<dbReference type="Proteomes" id="UP000325440">
    <property type="component" value="Unassembled WGS sequence"/>
</dbReference>
<evidence type="ECO:0000313" key="2">
    <source>
        <dbReference type="Proteomes" id="UP000325440"/>
    </source>
</evidence>
<dbReference type="AlphaFoldDB" id="A0A5E4MKW6"/>
<protein>
    <submittedName>
        <fullName evidence="1">Uncharacterized protein</fullName>
    </submittedName>
</protein>